<accession>S3CN49</accession>
<dbReference type="Proteomes" id="UP000016923">
    <property type="component" value="Unassembled WGS sequence"/>
</dbReference>
<organism evidence="1 2">
    <name type="scientific">Ophiostoma piceae (strain UAMH 11346)</name>
    <name type="common">Sap stain fungus</name>
    <dbReference type="NCBI Taxonomy" id="1262450"/>
    <lineage>
        <taxon>Eukaryota</taxon>
        <taxon>Fungi</taxon>
        <taxon>Dikarya</taxon>
        <taxon>Ascomycota</taxon>
        <taxon>Pezizomycotina</taxon>
        <taxon>Sordariomycetes</taxon>
        <taxon>Sordariomycetidae</taxon>
        <taxon>Ophiostomatales</taxon>
        <taxon>Ophiostomataceae</taxon>
        <taxon>Ophiostoma</taxon>
    </lineage>
</organism>
<evidence type="ECO:0000313" key="2">
    <source>
        <dbReference type="Proteomes" id="UP000016923"/>
    </source>
</evidence>
<sequence length="390" mass="43585">MPGSTPPPRGSPYNPQQCNHETLMRLVGAVEEPSCSISQPNFVLVGAQHWQTPSSVPLNLSQRSMSLSEWRDRVLTRNEQRVARPVEIAAAMRQGRLHEMRFVWTQRIAQHHALSVPRVSESSIARDSPSFYSSPDTAIQTVESEETDKEEPVSEAMVDCISSRVNSVMLERKTDDALLERTIFLKITRAIEEMGRQFGETMDQAQLEEDLSEPFVDDASTVSDASDVTVTPLKIAKTATATEEDCVVVNIIHQVETVIKDYESAIESAGAVVAGVRRERRLLRKLRHAVKTMGRDMAKKIREDEYESSGDELDRTVGESKADAVLLKPLAYEPNADHKIVAPPRVPLYNPTPKNAEQYHKCSCSKQTKATKCIYCNDDAVFNGVYDNLI</sequence>
<proteinExistence type="predicted"/>
<protein>
    <submittedName>
        <fullName evidence="1">Uncharacterized protein</fullName>
    </submittedName>
</protein>
<dbReference type="OrthoDB" id="10337133at2759"/>
<name>S3CN49_OPHP1</name>
<dbReference type="HOGENOM" id="CLU_708043_0_0_1"/>
<dbReference type="VEuPathDB" id="FungiDB:F503_00746"/>
<keyword evidence="2" id="KW-1185">Reference proteome</keyword>
<evidence type="ECO:0000313" key="1">
    <source>
        <dbReference type="EMBL" id="EPE07963.1"/>
    </source>
</evidence>
<dbReference type="AlphaFoldDB" id="S3CN49"/>
<gene>
    <name evidence="1" type="ORF">F503_00746</name>
</gene>
<reference evidence="1 2" key="1">
    <citation type="journal article" date="2013" name="BMC Genomics">
        <title>The genome and transcriptome of the pine saprophyte Ophiostoma piceae, and a comparison with the bark beetle-associated pine pathogen Grosmannia clavigera.</title>
        <authorList>
            <person name="Haridas S."/>
            <person name="Wang Y."/>
            <person name="Lim L."/>
            <person name="Massoumi Alamouti S."/>
            <person name="Jackman S."/>
            <person name="Docking R."/>
            <person name="Robertson G."/>
            <person name="Birol I."/>
            <person name="Bohlmann J."/>
            <person name="Breuil C."/>
        </authorList>
    </citation>
    <scope>NUCLEOTIDE SEQUENCE [LARGE SCALE GENOMIC DNA]</scope>
    <source>
        <strain evidence="1 2">UAMH 11346</strain>
    </source>
</reference>
<dbReference type="EMBL" id="KE148149">
    <property type="protein sequence ID" value="EPE07963.1"/>
    <property type="molecule type" value="Genomic_DNA"/>
</dbReference>